<keyword evidence="3" id="KW-1185">Reference proteome</keyword>
<accession>A0A835G737</accession>
<reference evidence="2" key="1">
    <citation type="submission" date="2020-08" db="EMBL/GenBank/DDBJ databases">
        <title>Spodoptera exigua strain:BAW_Kor-Di-RS1 Genome sequencing and assembly.</title>
        <authorList>
            <person name="Kim J."/>
            <person name="Nam H.Y."/>
            <person name="Kwon M."/>
            <person name="Choi J.H."/>
            <person name="Cho S.R."/>
            <person name="Kim G.-H."/>
        </authorList>
    </citation>
    <scope>NUCLEOTIDE SEQUENCE</scope>
    <source>
        <strain evidence="2">BAW_Kor-Di-RS1</strain>
        <tissue evidence="2">Whole-body</tissue>
    </source>
</reference>
<feature type="region of interest" description="Disordered" evidence="1">
    <location>
        <begin position="531"/>
        <end position="576"/>
    </location>
</feature>
<name>A0A835G737_SPOEX</name>
<feature type="compositionally biased region" description="Low complexity" evidence="1">
    <location>
        <begin position="657"/>
        <end position="671"/>
    </location>
</feature>
<gene>
    <name evidence="2" type="ORF">HW555_012431</name>
</gene>
<feature type="non-terminal residue" evidence="2">
    <location>
        <position position="1"/>
    </location>
</feature>
<feature type="compositionally biased region" description="Low complexity" evidence="1">
    <location>
        <begin position="534"/>
        <end position="576"/>
    </location>
</feature>
<dbReference type="EMBL" id="JACKWZ010000454">
    <property type="protein sequence ID" value="KAF9407609.1"/>
    <property type="molecule type" value="Genomic_DNA"/>
</dbReference>
<proteinExistence type="predicted"/>
<protein>
    <submittedName>
        <fullName evidence="2">Uncharacterized protein</fullName>
    </submittedName>
</protein>
<feature type="region of interest" description="Disordered" evidence="1">
    <location>
        <begin position="650"/>
        <end position="671"/>
    </location>
</feature>
<dbReference type="Proteomes" id="UP000648187">
    <property type="component" value="Unassembled WGS sequence"/>
</dbReference>
<evidence type="ECO:0000256" key="1">
    <source>
        <dbReference type="SAM" id="MobiDB-lite"/>
    </source>
</evidence>
<feature type="region of interest" description="Disordered" evidence="1">
    <location>
        <begin position="125"/>
        <end position="144"/>
    </location>
</feature>
<sequence>DDQTRLSTRSLMSRIMANRIFLLCLLVSCLTVNYIECRRGGGRSGGRSRGGSSHSSGHSWGSSHSSGHSWGSSHSSGSHWGSSSSSSHSYPSSSGLSGSGSHGYPSSSSGLSGYGSGSHSYPSSSSGLSGYGSNSHTYPSSSSGLSGYGSGSKYSSSSSGSTWHFGSSSYRPTSNHHYYHNNAPHSVPTYYSTPQYVYIQDYRSSNSRYGDLLTGLSLYNLGRSHSHYHNHYYYDDYYRHRYDSPSYGSTYTPQSKPQDEANCVLKVKENGREDALKIPCEIVSTFTQDSKKVTPPQQTQVNKTECTTTITKNTVPVTTTSTEKPSTTTTEKSSDILINYDKINFSDLSLDEMLSLANGKITIGPDGSMLIAVQSTPSPTIPSIYGMPTDAVRSPVPLYRARRSVTVPVTTETLSSVNGTVSYITKTVTSNATMVNVTVCITNSSFVDPLSVKGSPVDPNNMECAVEIQTKDAFLRTVVDCKTLVTYAKMPEPQPETGILPPREKLKSWLNSPPWWMSLFIAVGSSGRSGGGFSSSRSSGRSWGSSSSSGSHWGRSSTSSHSYPKSSSGLSGSSSHGYPSSSSGLSGYGSGSHSYPSSSSGLSGYGSNSHTYPSSSSGLSGYGSGSKYPSSSSGSSWNFGSSSYPSSSSGLSGSGSHGYPSSSSGLSGYGSGSHSYPSSSSGLSGYGSNSHTYPSSSSGLFGYGSGSKYPSSSSGSSWHFGSSSYPTSSSGISGSGSNYRPTSNHHYYHNNAPHSVPTYYSTPQYVYIQDYRSSNSRYGDLLTGLSLYNLGRSHSHYHNHYYYDDYYRHRYDSPSYGSTYTPQSKPQDEANCVLKVKENGREDALKIPCEIVSTFTQDSKKVTPPQQTQVNKTECKTTITNNTVPKPSTMSTNESNTKLVSMDTINFSALSLNELFTVAKGKMTMAPNGSMIVELPNSPPPSVNKTLPLNGTSSVTTQTSVNGTVSYITKTVTTNATTVNVTVCTTNSSFVDPLSVKGSPVDPNNMECAVEIQTRDAFLRTAIDCKTLMTYAKMPEPKRDTGMLPPREKLKSWLNNPPWWMSLFIAV</sequence>
<feature type="region of interest" description="Disordered" evidence="1">
    <location>
        <begin position="40"/>
        <end position="61"/>
    </location>
</feature>
<feature type="compositionally biased region" description="Low complexity" evidence="1">
    <location>
        <begin position="50"/>
        <end position="61"/>
    </location>
</feature>
<dbReference type="AlphaFoldDB" id="A0A835G737"/>
<evidence type="ECO:0000313" key="3">
    <source>
        <dbReference type="Proteomes" id="UP000648187"/>
    </source>
</evidence>
<evidence type="ECO:0000313" key="2">
    <source>
        <dbReference type="EMBL" id="KAF9407609.1"/>
    </source>
</evidence>
<organism evidence="2 3">
    <name type="scientific">Spodoptera exigua</name>
    <name type="common">Beet armyworm</name>
    <name type="synonym">Noctua fulgens</name>
    <dbReference type="NCBI Taxonomy" id="7107"/>
    <lineage>
        <taxon>Eukaryota</taxon>
        <taxon>Metazoa</taxon>
        <taxon>Ecdysozoa</taxon>
        <taxon>Arthropoda</taxon>
        <taxon>Hexapoda</taxon>
        <taxon>Insecta</taxon>
        <taxon>Pterygota</taxon>
        <taxon>Neoptera</taxon>
        <taxon>Endopterygota</taxon>
        <taxon>Lepidoptera</taxon>
        <taxon>Glossata</taxon>
        <taxon>Ditrysia</taxon>
        <taxon>Noctuoidea</taxon>
        <taxon>Noctuidae</taxon>
        <taxon>Amphipyrinae</taxon>
        <taxon>Spodoptera</taxon>
    </lineage>
</organism>
<comment type="caution">
    <text evidence="2">The sequence shown here is derived from an EMBL/GenBank/DDBJ whole genome shotgun (WGS) entry which is preliminary data.</text>
</comment>